<name>A0A165HEY1_EXIGL</name>
<dbReference type="InterPro" id="IPR011042">
    <property type="entry name" value="6-blade_b-propeller_TolB-like"/>
</dbReference>
<sequence>MPSTRMLVAGLGALSVVPFAFVFDILRTMGAFRTIQLTGTRDCITVPELKACEDLWLHQPTGLVYLACSPRPRYRQDWLNWDVQDRPGPDFYDYFATYDQSTGAVTRLEVSGKGFDASRTVSLHGMDIVPSKDDPQLLYVYVVNHRLKDVADAGTDSVIDVFKTRLGSNKLEHLRTFRDPAVIIAPNNVVGSPDGKSFYFTNSEEKQVSWRRALPRAWVLFRATSTIGFCHLDHGCSFVARDMHGNNGIARVPGNDTIYVASQGKPYITVLTPREDNTLTIVGKIHTGLPMDNLSIDKNGAIWAAAFPRSMSMVDCMADPTTKTLSPSTVLKVTRRNASDEYNVEKVFEDDGSLVTTMTVAVHDAERGRLFMHGVLSEWLTVCKL</sequence>
<dbReference type="EMBL" id="KV426019">
    <property type="protein sequence ID" value="KZV91867.1"/>
    <property type="molecule type" value="Genomic_DNA"/>
</dbReference>
<evidence type="ECO:0000313" key="2">
    <source>
        <dbReference type="Proteomes" id="UP000077266"/>
    </source>
</evidence>
<gene>
    <name evidence="1" type="ORF">EXIGLDRAFT_749939</name>
</gene>
<dbReference type="SUPFAM" id="SSF63829">
    <property type="entry name" value="Calcium-dependent phosphotriesterase"/>
    <property type="match status" value="1"/>
</dbReference>
<accession>A0A165HEY1</accession>
<organism evidence="1 2">
    <name type="scientific">Exidia glandulosa HHB12029</name>
    <dbReference type="NCBI Taxonomy" id="1314781"/>
    <lineage>
        <taxon>Eukaryota</taxon>
        <taxon>Fungi</taxon>
        <taxon>Dikarya</taxon>
        <taxon>Basidiomycota</taxon>
        <taxon>Agaricomycotina</taxon>
        <taxon>Agaricomycetes</taxon>
        <taxon>Auriculariales</taxon>
        <taxon>Exidiaceae</taxon>
        <taxon>Exidia</taxon>
    </lineage>
</organism>
<dbReference type="OrthoDB" id="5307922at2759"/>
<dbReference type="PANTHER" id="PTHR11799:SF12">
    <property type="entry name" value="PARAOXONASE-RELATED"/>
    <property type="match status" value="1"/>
</dbReference>
<dbReference type="AlphaFoldDB" id="A0A165HEY1"/>
<dbReference type="InterPro" id="IPR051288">
    <property type="entry name" value="Serum_paraoxonase/arylesterase"/>
</dbReference>
<evidence type="ECO:0000313" key="1">
    <source>
        <dbReference type="EMBL" id="KZV91867.1"/>
    </source>
</evidence>
<protein>
    <submittedName>
        <fullName evidence="1">Calcium-dependent phosphotriesterase</fullName>
    </submittedName>
</protein>
<dbReference type="PANTHER" id="PTHR11799">
    <property type="entry name" value="PARAOXONASE"/>
    <property type="match status" value="1"/>
</dbReference>
<proteinExistence type="predicted"/>
<keyword evidence="2" id="KW-1185">Reference proteome</keyword>
<dbReference type="InParanoid" id="A0A165HEY1"/>
<reference evidence="1 2" key="1">
    <citation type="journal article" date="2016" name="Mol. Biol. Evol.">
        <title>Comparative Genomics of Early-Diverging Mushroom-Forming Fungi Provides Insights into the Origins of Lignocellulose Decay Capabilities.</title>
        <authorList>
            <person name="Nagy L.G."/>
            <person name="Riley R."/>
            <person name="Tritt A."/>
            <person name="Adam C."/>
            <person name="Daum C."/>
            <person name="Floudas D."/>
            <person name="Sun H."/>
            <person name="Yadav J.S."/>
            <person name="Pangilinan J."/>
            <person name="Larsson K.H."/>
            <person name="Matsuura K."/>
            <person name="Barry K."/>
            <person name="Labutti K."/>
            <person name="Kuo R."/>
            <person name="Ohm R.A."/>
            <person name="Bhattacharya S.S."/>
            <person name="Shirouzu T."/>
            <person name="Yoshinaga Y."/>
            <person name="Martin F.M."/>
            <person name="Grigoriev I.V."/>
            <person name="Hibbett D.S."/>
        </authorList>
    </citation>
    <scope>NUCLEOTIDE SEQUENCE [LARGE SCALE GENOMIC DNA]</scope>
    <source>
        <strain evidence="1 2">HHB12029</strain>
    </source>
</reference>
<dbReference type="Proteomes" id="UP000077266">
    <property type="component" value="Unassembled WGS sequence"/>
</dbReference>
<dbReference type="Gene3D" id="2.120.10.30">
    <property type="entry name" value="TolB, C-terminal domain"/>
    <property type="match status" value="1"/>
</dbReference>